<gene>
    <name evidence="2" type="ORF">HNP81_003827</name>
</gene>
<comment type="caution">
    <text evidence="2">The sequence shown here is derived from an EMBL/GenBank/DDBJ whole genome shotgun (WGS) entry which is preliminary data.</text>
</comment>
<reference evidence="2 3" key="1">
    <citation type="submission" date="2020-08" db="EMBL/GenBank/DDBJ databases">
        <title>Genomic Encyclopedia of Type Strains, Phase IV (KMG-IV): sequencing the most valuable type-strain genomes for metagenomic binning, comparative biology and taxonomic classification.</title>
        <authorList>
            <person name="Goeker M."/>
        </authorList>
    </citation>
    <scope>NUCLEOTIDE SEQUENCE [LARGE SCALE GENOMIC DNA]</scope>
    <source>
        <strain evidence="2 3">DSM 105481</strain>
    </source>
</reference>
<name>A0ABR6CTZ4_9BACI</name>
<dbReference type="EMBL" id="JACJHX010000015">
    <property type="protein sequence ID" value="MBA9028507.1"/>
    <property type="molecule type" value="Genomic_DNA"/>
</dbReference>
<accession>A0ABR6CTZ4</accession>
<evidence type="ECO:0000256" key="1">
    <source>
        <dbReference type="SAM" id="Phobius"/>
    </source>
</evidence>
<proteinExistence type="predicted"/>
<evidence type="ECO:0000313" key="2">
    <source>
        <dbReference type="EMBL" id="MBA9028507.1"/>
    </source>
</evidence>
<protein>
    <submittedName>
        <fullName evidence="2">Uncharacterized protein</fullName>
    </submittedName>
</protein>
<keyword evidence="3" id="KW-1185">Reference proteome</keyword>
<evidence type="ECO:0000313" key="3">
    <source>
        <dbReference type="Proteomes" id="UP000626697"/>
    </source>
</evidence>
<keyword evidence="1" id="KW-1133">Transmembrane helix</keyword>
<organism evidence="2 3">
    <name type="scientific">Peribacillus huizhouensis</name>
    <dbReference type="NCBI Taxonomy" id="1501239"/>
    <lineage>
        <taxon>Bacteria</taxon>
        <taxon>Bacillati</taxon>
        <taxon>Bacillota</taxon>
        <taxon>Bacilli</taxon>
        <taxon>Bacillales</taxon>
        <taxon>Bacillaceae</taxon>
        <taxon>Peribacillus</taxon>
    </lineage>
</organism>
<feature type="transmembrane region" description="Helical" evidence="1">
    <location>
        <begin position="6"/>
        <end position="35"/>
    </location>
</feature>
<dbReference type="Proteomes" id="UP000626697">
    <property type="component" value="Unassembled WGS sequence"/>
</dbReference>
<keyword evidence="1" id="KW-0472">Membrane</keyword>
<sequence>MYDAWIYNHFIITMFFPVLVMGGTIIISAIFIYFVSRKQNNL</sequence>
<keyword evidence="1" id="KW-0812">Transmembrane</keyword>